<feature type="region of interest" description="Disordered" evidence="1">
    <location>
        <begin position="303"/>
        <end position="365"/>
    </location>
</feature>
<dbReference type="EMBL" id="CP001293">
    <property type="protein sequence ID" value="ACK74013.1"/>
    <property type="molecule type" value="Genomic_DNA"/>
</dbReference>
<evidence type="ECO:0000256" key="1">
    <source>
        <dbReference type="SAM" id="MobiDB-lite"/>
    </source>
</evidence>
<dbReference type="AlphaFoldDB" id="B7KMJ1"/>
<keyword evidence="2" id="KW-0614">Plasmid</keyword>
<dbReference type="SUPFAM" id="SSF52540">
    <property type="entry name" value="P-loop containing nucleoside triphosphate hydrolases"/>
    <property type="match status" value="1"/>
</dbReference>
<sequence length="376" mass="42039">MGQLHFLTGEKGGVGKSMCARVLLEYLNKVGIEYIFYDADRTSPDVGLVYEPSKYDKIIADVGRGTTTAPSDEATVKEEDYPTASQIVTVGGTTVGEESQMLSHIYFSEDEEDIFKADRLCDQALEDNIVVVNLPAQVEVILDRWFSQQRILESIESDADTKMYFWFVTDGSPESLELLSHSIKIFSQQIDHIVVCNLGLNRRAREGLALHEVAKQVNQLNIPVIDMPELIFSKPEMRCFKESRLKLSELADRTQRHPQFPLLDRILVKQRAKTFLDNCYASISSTEVFAPILVRMELEKEKAAKKKGRARKKTEPDPVTESTTTSNGHSANGVNSNTVTESNNNNGDSPLVVTAEPVSKSADQLMDEMNINLSEL</sequence>
<feature type="compositionally biased region" description="Low complexity" evidence="1">
    <location>
        <begin position="332"/>
        <end position="347"/>
    </location>
</feature>
<evidence type="ECO:0008006" key="4">
    <source>
        <dbReference type="Google" id="ProtNLM"/>
    </source>
</evidence>
<feature type="compositionally biased region" description="Basic residues" evidence="1">
    <location>
        <begin position="303"/>
        <end position="312"/>
    </location>
</feature>
<evidence type="ECO:0000313" key="2">
    <source>
        <dbReference type="EMBL" id="ACK74013.1"/>
    </source>
</evidence>
<evidence type="ECO:0000313" key="3">
    <source>
        <dbReference type="Proteomes" id="UP000002384"/>
    </source>
</evidence>
<gene>
    <name evidence="2" type="ordered locus">PCC7424_5439</name>
</gene>
<organism evidence="2 3">
    <name type="scientific">Gloeothece citriformis (strain PCC 7424)</name>
    <name type="common">Cyanothece sp. (strain PCC 7424)</name>
    <dbReference type="NCBI Taxonomy" id="65393"/>
    <lineage>
        <taxon>Bacteria</taxon>
        <taxon>Bacillati</taxon>
        <taxon>Cyanobacteriota</taxon>
        <taxon>Cyanophyceae</taxon>
        <taxon>Oscillatoriophycideae</taxon>
        <taxon>Chroococcales</taxon>
        <taxon>Aphanothecaceae</taxon>
        <taxon>Gloeothece</taxon>
        <taxon>Gloeothece citriformis</taxon>
    </lineage>
</organism>
<accession>B7KMJ1</accession>
<dbReference type="OrthoDB" id="200044at2"/>
<name>B7KMJ1_GLOC7</name>
<dbReference type="KEGG" id="cyc:PCC7424_5439"/>
<proteinExistence type="predicted"/>
<dbReference type="InterPro" id="IPR027417">
    <property type="entry name" value="P-loop_NTPase"/>
</dbReference>
<protein>
    <recommendedName>
        <fullName evidence="4">CobQ/CobB/MinD/ParA nucleotide binding domain-containing protein</fullName>
    </recommendedName>
</protein>
<dbReference type="Proteomes" id="UP000002384">
    <property type="component" value="Plasmid pP742402"/>
</dbReference>
<geneLocation type="plasmid" evidence="2 3">
    <name>pP742402</name>
</geneLocation>
<keyword evidence="3" id="KW-1185">Reference proteome</keyword>
<dbReference type="HOGENOM" id="CLU_735128_0_0_3"/>
<feature type="compositionally biased region" description="Polar residues" evidence="1">
    <location>
        <begin position="320"/>
        <end position="330"/>
    </location>
</feature>
<reference evidence="3" key="1">
    <citation type="journal article" date="2011" name="MBio">
        <title>Novel metabolic attributes of the genus Cyanothece, comprising a group of unicellular nitrogen-fixing Cyanobacteria.</title>
        <authorList>
            <person name="Bandyopadhyay A."/>
            <person name="Elvitigala T."/>
            <person name="Welsh E."/>
            <person name="Stockel J."/>
            <person name="Liberton M."/>
            <person name="Min H."/>
            <person name="Sherman L.A."/>
            <person name="Pakrasi H.B."/>
        </authorList>
    </citation>
    <scope>NUCLEOTIDE SEQUENCE [LARGE SCALE GENOMIC DNA]</scope>
    <source>
        <strain evidence="3">PCC 7424</strain>
        <plasmid evidence="3">pP742402</plasmid>
    </source>
</reference>